<protein>
    <submittedName>
        <fullName evidence="1">2-dehydro-3-deoxygalactonokinase</fullName>
    </submittedName>
</protein>
<organism evidence="1 2">
    <name type="scientific">Novosphingobium beihaiensis</name>
    <dbReference type="NCBI Taxonomy" id="2930389"/>
    <lineage>
        <taxon>Bacteria</taxon>
        <taxon>Pseudomonadati</taxon>
        <taxon>Pseudomonadota</taxon>
        <taxon>Alphaproteobacteria</taxon>
        <taxon>Sphingomonadales</taxon>
        <taxon>Sphingomonadaceae</taxon>
        <taxon>Novosphingobium</taxon>
    </lineage>
</organism>
<dbReference type="Gene3D" id="3.30.420.310">
    <property type="entry name" value="2-keto-3-deoxy-galactonokinase, C-terminal domain"/>
    <property type="match status" value="1"/>
</dbReference>
<accession>A0ABT0BQ65</accession>
<name>A0ABT0BQ65_9SPHN</name>
<dbReference type="Proteomes" id="UP001202281">
    <property type="component" value="Unassembled WGS sequence"/>
</dbReference>
<reference evidence="1 2" key="1">
    <citation type="submission" date="2022-04" db="EMBL/GenBank/DDBJ databases">
        <title>Identification of a novel bacterium isolated from mangrove sediments.</title>
        <authorList>
            <person name="Pan X."/>
        </authorList>
    </citation>
    <scope>NUCLEOTIDE SEQUENCE [LARGE SCALE GENOMIC DNA]</scope>
    <source>
        <strain evidence="1 2">B2638</strain>
    </source>
</reference>
<evidence type="ECO:0000313" key="1">
    <source>
        <dbReference type="EMBL" id="MCJ2187189.1"/>
    </source>
</evidence>
<sequence>MSEAFVLGDWGTSRLRLYRMSGGAMAGRLNGPGTSALETPADSVLAERLDLWLTEGPIADVTLCGMAGAPGALVEAGYAACPADAATWFASCTRTCVSGVPVAVMPGLSCRTGGGVPEVMRGEETQVFGALSLHPELNEGEHLIALPGTHSKWVRLVDGTVESFTTHPTGEFFALLAGQSTLTGPDTPGDGTFDSGFTRGLERTENPLTAALFEARAARMLDGRSKDWSRGYLSGLLIGSETASQAACDTVGGTQVTLIGDPALSALYGRALSAQGCNVSLLDGDTAVVAGLNLARGKIA</sequence>
<dbReference type="RefSeq" id="WP_243920575.1">
    <property type="nucleotide sequence ID" value="NZ_JALHLG010000011.1"/>
</dbReference>
<dbReference type="InterPro" id="IPR042257">
    <property type="entry name" value="DGOK_C"/>
</dbReference>
<dbReference type="EMBL" id="JALHLG010000011">
    <property type="protein sequence ID" value="MCJ2187189.1"/>
    <property type="molecule type" value="Genomic_DNA"/>
</dbReference>
<dbReference type="InterPro" id="IPR042258">
    <property type="entry name" value="DGOK_N"/>
</dbReference>
<keyword evidence="2" id="KW-1185">Reference proteome</keyword>
<comment type="caution">
    <text evidence="1">The sequence shown here is derived from an EMBL/GenBank/DDBJ whole genome shotgun (WGS) entry which is preliminary data.</text>
</comment>
<evidence type="ECO:0000313" key="2">
    <source>
        <dbReference type="Proteomes" id="UP001202281"/>
    </source>
</evidence>
<dbReference type="Pfam" id="PF05035">
    <property type="entry name" value="DGOK"/>
    <property type="match status" value="1"/>
</dbReference>
<dbReference type="InterPro" id="IPR007729">
    <property type="entry name" value="DGOK"/>
</dbReference>
<gene>
    <name evidence="1" type="ORF">MTR66_10245</name>
</gene>
<dbReference type="Gene3D" id="3.30.420.300">
    <property type="entry name" value="2-keto-3-deoxy-galactonokinase, substrate binding domain"/>
    <property type="match status" value="1"/>
</dbReference>
<proteinExistence type="predicted"/>